<dbReference type="PANTHER" id="PTHR48475:SF1">
    <property type="entry name" value="RNASE H TYPE-1 DOMAIN-CONTAINING PROTEIN"/>
    <property type="match status" value="1"/>
</dbReference>
<dbReference type="EMBL" id="AM424334">
    <property type="protein sequence ID" value="CAN73328.1"/>
    <property type="molecule type" value="Genomic_DNA"/>
</dbReference>
<evidence type="ECO:0000313" key="2">
    <source>
        <dbReference type="EMBL" id="CAN73328.1"/>
    </source>
</evidence>
<sequence>MSHSVVAPVQVTDDTQARIDRNEQMMRLFHVSDGVMSWDGSLVQALYGNEDDIARGLWVDSSFSDSKGNKLGSGPRPSDVGTIAMIAIVLTARDAPELSLSEVSQRGTDCFITAQTKRLMNNVVEYKAYIIGLEIALDLGTQDIWRTQNEKLKPYHAYLDLLIDRFDELRYIHLPRAENQFADALATLASMIEILTRVTMRPLLIETRFTSTYCCLIGNIKDQVELPWKRVKPRKFQKGDLVLRVLKGLISDPRDAILGHTPSSFELFAPQVHRWLSSIVSESPIFSTALRHRVWISFIFDGSPTSCLDPLSFRRLSSIVPGSLFLFYSSPTSCLDPLSFRLLSSIIFGSPIFSVALWHLAQIFYRFDGSPELCLDPLSFRWLFDIVFGSPIFLAALRYCVWIPYLFSGSLALCPDHLFSRWLSSIVSESPIVSTALRHRVRILYLFAAV</sequence>
<dbReference type="AlphaFoldDB" id="A5AE57"/>
<dbReference type="InterPro" id="IPR002156">
    <property type="entry name" value="RNaseH_domain"/>
</dbReference>
<feature type="domain" description="RNase H type-1" evidence="1">
    <location>
        <begin position="106"/>
        <end position="188"/>
    </location>
</feature>
<dbReference type="InterPro" id="IPR036397">
    <property type="entry name" value="RNaseH_sf"/>
</dbReference>
<proteinExistence type="predicted"/>
<name>A5AE57_VITVI</name>
<accession>A5AE57</accession>
<dbReference type="PANTHER" id="PTHR48475">
    <property type="entry name" value="RIBONUCLEASE H"/>
    <property type="match status" value="1"/>
</dbReference>
<dbReference type="Gene3D" id="3.30.420.10">
    <property type="entry name" value="Ribonuclease H-like superfamily/Ribonuclease H"/>
    <property type="match status" value="1"/>
</dbReference>
<dbReference type="GO" id="GO:0004523">
    <property type="term" value="F:RNA-DNA hybrid ribonuclease activity"/>
    <property type="evidence" value="ECO:0007669"/>
    <property type="project" value="InterPro"/>
</dbReference>
<dbReference type="SUPFAM" id="SSF53098">
    <property type="entry name" value="Ribonuclease H-like"/>
    <property type="match status" value="1"/>
</dbReference>
<organism evidence="2">
    <name type="scientific">Vitis vinifera</name>
    <name type="common">Grape</name>
    <dbReference type="NCBI Taxonomy" id="29760"/>
    <lineage>
        <taxon>Eukaryota</taxon>
        <taxon>Viridiplantae</taxon>
        <taxon>Streptophyta</taxon>
        <taxon>Embryophyta</taxon>
        <taxon>Tracheophyta</taxon>
        <taxon>Spermatophyta</taxon>
        <taxon>Magnoliopsida</taxon>
        <taxon>eudicotyledons</taxon>
        <taxon>Gunneridae</taxon>
        <taxon>Pentapetalae</taxon>
        <taxon>rosids</taxon>
        <taxon>Vitales</taxon>
        <taxon>Vitaceae</taxon>
        <taxon>Viteae</taxon>
        <taxon>Vitis</taxon>
    </lineage>
</organism>
<dbReference type="Pfam" id="PF13456">
    <property type="entry name" value="RVT_3"/>
    <property type="match status" value="1"/>
</dbReference>
<reference evidence="2" key="1">
    <citation type="journal article" date="2007" name="PLoS ONE">
        <title>The first genome sequence of an elite grapevine cultivar (Pinot noir Vitis vinifera L.): coping with a highly heterozygous genome.</title>
        <authorList>
            <person name="Velasco R."/>
            <person name="Zharkikh A."/>
            <person name="Troggio M."/>
            <person name="Cartwright D.A."/>
            <person name="Cestaro A."/>
            <person name="Pruss D."/>
            <person name="Pindo M."/>
            <person name="FitzGerald L.M."/>
            <person name="Vezzulli S."/>
            <person name="Reid J."/>
            <person name="Malacarne G."/>
            <person name="Iliev D."/>
            <person name="Coppola G."/>
            <person name="Wardell B."/>
            <person name="Micheletti D."/>
            <person name="Macalma T."/>
            <person name="Facci M."/>
            <person name="Mitchell J.T."/>
            <person name="Perazzolli M."/>
            <person name="Eldredge G."/>
            <person name="Gatto P."/>
            <person name="Oyzerski R."/>
            <person name="Moretto M."/>
            <person name="Gutin N."/>
            <person name="Stefanini M."/>
            <person name="Chen Y."/>
            <person name="Segala C."/>
            <person name="Davenport C."/>
            <person name="Dematte L."/>
            <person name="Mraz A."/>
            <person name="Battilana J."/>
            <person name="Stormo K."/>
            <person name="Costa F."/>
            <person name="Tao Q."/>
            <person name="Si-Ammour A."/>
            <person name="Harkins T."/>
            <person name="Lackey A."/>
            <person name="Perbost C."/>
            <person name="Taillon B."/>
            <person name="Stella A."/>
            <person name="Solovyev V."/>
            <person name="Fawcett J.A."/>
            <person name="Sterck L."/>
            <person name="Vandepoele K."/>
            <person name="Grando S.M."/>
            <person name="Toppo S."/>
            <person name="Moser C."/>
            <person name="Lanchbury J."/>
            <person name="Bogden R."/>
            <person name="Skolnick M."/>
            <person name="Sgaramella V."/>
            <person name="Bhatnagar S.K."/>
            <person name="Fontana P."/>
            <person name="Gutin A."/>
            <person name="Van de Peer Y."/>
            <person name="Salamini F."/>
            <person name="Viola R."/>
        </authorList>
    </citation>
    <scope>NUCLEOTIDE SEQUENCE</scope>
</reference>
<dbReference type="InterPro" id="IPR012337">
    <property type="entry name" value="RNaseH-like_sf"/>
</dbReference>
<gene>
    <name evidence="2" type="ORF">VITISV_022192</name>
</gene>
<evidence type="ECO:0000259" key="1">
    <source>
        <dbReference type="Pfam" id="PF13456"/>
    </source>
</evidence>
<protein>
    <recommendedName>
        <fullName evidence="1">RNase H type-1 domain-containing protein</fullName>
    </recommendedName>
</protein>
<dbReference type="GO" id="GO:0003676">
    <property type="term" value="F:nucleic acid binding"/>
    <property type="evidence" value="ECO:0007669"/>
    <property type="project" value="InterPro"/>
</dbReference>